<dbReference type="SUPFAM" id="SSF53720">
    <property type="entry name" value="ALDH-like"/>
    <property type="match status" value="1"/>
</dbReference>
<dbReference type="EMBL" id="MPUH01001307">
    <property type="protein sequence ID" value="OMJ68587.1"/>
    <property type="molecule type" value="Genomic_DNA"/>
</dbReference>
<organism evidence="2 3">
    <name type="scientific">Stentor coeruleus</name>
    <dbReference type="NCBI Taxonomy" id="5963"/>
    <lineage>
        <taxon>Eukaryota</taxon>
        <taxon>Sar</taxon>
        <taxon>Alveolata</taxon>
        <taxon>Ciliophora</taxon>
        <taxon>Postciliodesmatophora</taxon>
        <taxon>Heterotrichea</taxon>
        <taxon>Heterotrichida</taxon>
        <taxon>Stentoridae</taxon>
        <taxon>Stentor</taxon>
    </lineage>
</organism>
<evidence type="ECO:0000313" key="3">
    <source>
        <dbReference type="Proteomes" id="UP000187209"/>
    </source>
</evidence>
<dbReference type="Pfam" id="PF00171">
    <property type="entry name" value="Aldedh"/>
    <property type="match status" value="1"/>
</dbReference>
<feature type="domain" description="Aldehyde dehydrogenase" evidence="1">
    <location>
        <begin position="14"/>
        <end position="465"/>
    </location>
</feature>
<dbReference type="OrthoDB" id="310895at2759"/>
<dbReference type="GO" id="GO:0016620">
    <property type="term" value="F:oxidoreductase activity, acting on the aldehyde or oxo group of donors, NAD or NADP as acceptor"/>
    <property type="evidence" value="ECO:0007669"/>
    <property type="project" value="InterPro"/>
</dbReference>
<accession>A0A1R2AVR1</accession>
<evidence type="ECO:0000313" key="2">
    <source>
        <dbReference type="EMBL" id="OMJ68587.1"/>
    </source>
</evidence>
<dbReference type="Gene3D" id="3.40.605.10">
    <property type="entry name" value="Aldehyde Dehydrogenase, Chain A, domain 1"/>
    <property type="match status" value="1"/>
</dbReference>
<proteinExistence type="predicted"/>
<dbReference type="InterPro" id="IPR016163">
    <property type="entry name" value="Ald_DH_C"/>
</dbReference>
<dbReference type="AlphaFoldDB" id="A0A1R2AVR1"/>
<sequence length="473" mass="52469">MLSASKSFRSFASSIRIENPYSFETIAEVPYITYPEAEQKLINSTKFFRDWKARSIQDRITGVQKAFDYFKQNSEEIAKEITAQTGKPFKQSKREIQTMLNVTKTLCELAPEELKDDLIEESENIRKKIIKEAVGTVFLLSSYPHPLMAIARSLVPAILSGNPILIKPSPYAPLTAARFSKAFTQAGLGDLVQDILIDTKHVGNILERKEISYVTLAGHSETGRTLYQEIANKSFIDIGLFLSSNNGVYVAEDANLSSAVSQIIKAAMENAGQSSYRFSRAFVHKKIYEEFLGLADPLIRSYCIGDPMDDATSLGPITEPDTIDTLIRALEEANSTGGQTICGGTALNDENGKGRFFEPTIITGVDDALSIMRTENFGPVLVVESVENDEEALSRINNSEYGLIGGVYSEDNDKAEKLASEICAGTVFVNQCWSFDARMPVSGRKLSGRNTAFSKYSFSHFYRPKGFVYKFNH</sequence>
<evidence type="ECO:0000259" key="1">
    <source>
        <dbReference type="Pfam" id="PF00171"/>
    </source>
</evidence>
<gene>
    <name evidence="2" type="ORF">SteCoe_33921</name>
</gene>
<dbReference type="InterPro" id="IPR016162">
    <property type="entry name" value="Ald_DH_N"/>
</dbReference>
<dbReference type="Proteomes" id="UP000187209">
    <property type="component" value="Unassembled WGS sequence"/>
</dbReference>
<dbReference type="Gene3D" id="3.40.309.10">
    <property type="entry name" value="Aldehyde Dehydrogenase, Chain A, domain 2"/>
    <property type="match status" value="1"/>
</dbReference>
<dbReference type="InterPro" id="IPR015590">
    <property type="entry name" value="Aldehyde_DH_dom"/>
</dbReference>
<dbReference type="InterPro" id="IPR016161">
    <property type="entry name" value="Ald_DH/histidinol_DH"/>
</dbReference>
<comment type="caution">
    <text evidence="2">The sequence shown here is derived from an EMBL/GenBank/DDBJ whole genome shotgun (WGS) entry which is preliminary data.</text>
</comment>
<keyword evidence="3" id="KW-1185">Reference proteome</keyword>
<name>A0A1R2AVR1_9CILI</name>
<dbReference type="PANTHER" id="PTHR11699">
    <property type="entry name" value="ALDEHYDE DEHYDROGENASE-RELATED"/>
    <property type="match status" value="1"/>
</dbReference>
<protein>
    <recommendedName>
        <fullName evidence="1">Aldehyde dehydrogenase domain-containing protein</fullName>
    </recommendedName>
</protein>
<reference evidence="2 3" key="1">
    <citation type="submission" date="2016-11" db="EMBL/GenBank/DDBJ databases">
        <title>The macronuclear genome of Stentor coeruleus: a giant cell with tiny introns.</title>
        <authorList>
            <person name="Slabodnick M."/>
            <person name="Ruby J.G."/>
            <person name="Reiff S.B."/>
            <person name="Swart E.C."/>
            <person name="Gosai S."/>
            <person name="Prabakaran S."/>
            <person name="Witkowska E."/>
            <person name="Larue G.E."/>
            <person name="Fisher S."/>
            <person name="Freeman R.M."/>
            <person name="Gunawardena J."/>
            <person name="Chu W."/>
            <person name="Stover N.A."/>
            <person name="Gregory B.D."/>
            <person name="Nowacki M."/>
            <person name="Derisi J."/>
            <person name="Roy S.W."/>
            <person name="Marshall W.F."/>
            <person name="Sood P."/>
        </authorList>
    </citation>
    <scope>NUCLEOTIDE SEQUENCE [LARGE SCALE GENOMIC DNA]</scope>
    <source>
        <strain evidence="2">WM001</strain>
    </source>
</reference>